<evidence type="ECO:0000256" key="1">
    <source>
        <dbReference type="SAM" id="MobiDB-lite"/>
    </source>
</evidence>
<evidence type="ECO:0000256" key="2">
    <source>
        <dbReference type="SAM" id="Phobius"/>
    </source>
</evidence>
<dbReference type="Proteomes" id="UP000660262">
    <property type="component" value="Unassembled WGS sequence"/>
</dbReference>
<keyword evidence="2" id="KW-0472">Membrane</keyword>
<evidence type="ECO:0000313" key="3">
    <source>
        <dbReference type="EMBL" id="GHP06530.1"/>
    </source>
</evidence>
<keyword evidence="2" id="KW-1133">Transmembrane helix</keyword>
<dbReference type="PANTHER" id="PTHR40855">
    <property type="entry name" value="DIOX_N DOMAIN-CONTAINING PROTEIN"/>
    <property type="match status" value="1"/>
</dbReference>
<keyword evidence="2" id="KW-0812">Transmembrane</keyword>
<feature type="transmembrane region" description="Helical" evidence="2">
    <location>
        <begin position="627"/>
        <end position="647"/>
    </location>
</feature>
<dbReference type="EMBL" id="BNJQ01000013">
    <property type="protein sequence ID" value="GHP06530.1"/>
    <property type="molecule type" value="Genomic_DNA"/>
</dbReference>
<feature type="compositionally biased region" description="Gly residues" evidence="1">
    <location>
        <begin position="576"/>
        <end position="594"/>
    </location>
</feature>
<accession>A0A830HL35</accession>
<dbReference type="OrthoDB" id="543386at2759"/>
<name>A0A830HL35_9CHLO</name>
<protein>
    <submittedName>
        <fullName evidence="3">Uncharacterized protein</fullName>
    </submittedName>
</protein>
<sequence length="649" mass="69308">MTTDGIVAVTGIPNFASLRRAVMLDSARCGAEAPASRTTTFEDGTARRTFAGITRGVDDSRAIEFGDVNAETSCSDPRFKARLADFRGAVSSAAGAFASRMSELFPTAEGQPLLWDFPHKTAFRNLDEVVRAAEHLEHFHAYHRPEGAAAAEPDATTIDLHADQGLFIGFTPGLVVQTSGDASVAAEVTGADAGMFVVERPDGTRARADFGPDGDIVVFMLGDGVDQIVNPRMPEGVRLRSAPHAMSMPRLARNQARMWYGRMFLPPAEALSEPHGVTFGELRRRAVEDVHEGGGVGRGLGCSRALLENEGTQCKDNQMYCWMRCMDHTPAINPKACEDKGLKLQCLSQRNQVWRLEDSHGDYNPTCSNSNDNVTPPPKIPARAGTCNGTFAPFLAKESYPNSIELVKGKFYLQWRVASGVLEARMAYDGVVGWMALGVENPGGGHNGMNGAKTVMGINDADKDIFGAPFVGTGVHEYKIHDRLSAFRHWSTPLAPANITGAEMNVTACHTAMKFTTAHAIGGEPLHLADNGKNVSLIWAVHPDTFLKGYHGWGNRGHLVIDFAKPHGHKAWKNPYGGGGGHSGHSGHSDGGGHSPAAGDDRTGAESLNTTTFSVIDHSGSRGATTASAAALLAAALALVDLFAIVLEY</sequence>
<gene>
    <name evidence="3" type="ORF">PPROV_000527500</name>
</gene>
<reference evidence="3" key="1">
    <citation type="submission" date="2020-10" db="EMBL/GenBank/DDBJ databases">
        <title>Unveiling of a novel bifunctional photoreceptor, Dualchrome1, isolated from a cosmopolitan green alga.</title>
        <authorList>
            <person name="Suzuki S."/>
            <person name="Kawachi M."/>
        </authorList>
    </citation>
    <scope>NUCLEOTIDE SEQUENCE</scope>
    <source>
        <strain evidence="3">NIES 2893</strain>
    </source>
</reference>
<dbReference type="PANTHER" id="PTHR40855:SF1">
    <property type="entry name" value="CLAVAMINATE SYNTHASE-LIKE PROTEIN"/>
    <property type="match status" value="1"/>
</dbReference>
<feature type="region of interest" description="Disordered" evidence="1">
    <location>
        <begin position="573"/>
        <end position="604"/>
    </location>
</feature>
<organism evidence="3 4">
    <name type="scientific">Pycnococcus provasolii</name>
    <dbReference type="NCBI Taxonomy" id="41880"/>
    <lineage>
        <taxon>Eukaryota</taxon>
        <taxon>Viridiplantae</taxon>
        <taxon>Chlorophyta</taxon>
        <taxon>Pseudoscourfieldiophyceae</taxon>
        <taxon>Pseudoscourfieldiales</taxon>
        <taxon>Pycnococcaceae</taxon>
        <taxon>Pycnococcus</taxon>
    </lineage>
</organism>
<proteinExistence type="predicted"/>
<keyword evidence="4" id="KW-1185">Reference proteome</keyword>
<evidence type="ECO:0000313" key="4">
    <source>
        <dbReference type="Proteomes" id="UP000660262"/>
    </source>
</evidence>
<dbReference type="AlphaFoldDB" id="A0A830HL35"/>
<comment type="caution">
    <text evidence="3">The sequence shown here is derived from an EMBL/GenBank/DDBJ whole genome shotgun (WGS) entry which is preliminary data.</text>
</comment>